<evidence type="ECO:0000259" key="1">
    <source>
        <dbReference type="Pfam" id="PF13474"/>
    </source>
</evidence>
<dbReference type="InterPro" id="IPR037401">
    <property type="entry name" value="SnoaL-like"/>
</dbReference>
<dbReference type="OrthoDB" id="271716at2"/>
<gene>
    <name evidence="2" type="ORF">LPB136_12480</name>
</gene>
<evidence type="ECO:0000313" key="3">
    <source>
        <dbReference type="Proteomes" id="UP000181898"/>
    </source>
</evidence>
<dbReference type="KEGG" id="ten:LPB136_12480"/>
<dbReference type="RefSeq" id="WP_072556659.1">
    <property type="nucleotide sequence ID" value="NZ_CP018155.1"/>
</dbReference>
<proteinExistence type="predicted"/>
<accession>A0A1L3JLU6</accession>
<name>A0A1L3JLU6_9FLAO</name>
<keyword evidence="3" id="KW-1185">Reference proteome</keyword>
<dbReference type="AlphaFoldDB" id="A0A1L3JLU6"/>
<dbReference type="STRING" id="1850252.LPB136_12480"/>
<evidence type="ECO:0000313" key="2">
    <source>
        <dbReference type="EMBL" id="APG66136.1"/>
    </source>
</evidence>
<reference evidence="2 3" key="1">
    <citation type="submission" date="2016-11" db="EMBL/GenBank/DDBJ databases">
        <title>Tenacibaculum sp. LPB0136, isolated from marine environment.</title>
        <authorList>
            <person name="Kim E."/>
            <person name="Yi H."/>
        </authorList>
    </citation>
    <scope>NUCLEOTIDE SEQUENCE [LARGE SCALE GENOMIC DNA]</scope>
    <source>
        <strain evidence="2 3">LPB0136</strain>
    </source>
</reference>
<organism evidence="2 3">
    <name type="scientific">Tenacibaculum todarodis</name>
    <dbReference type="NCBI Taxonomy" id="1850252"/>
    <lineage>
        <taxon>Bacteria</taxon>
        <taxon>Pseudomonadati</taxon>
        <taxon>Bacteroidota</taxon>
        <taxon>Flavobacteriia</taxon>
        <taxon>Flavobacteriales</taxon>
        <taxon>Flavobacteriaceae</taxon>
        <taxon>Tenacibaculum</taxon>
    </lineage>
</organism>
<feature type="domain" description="SnoaL-like" evidence="1">
    <location>
        <begin position="36"/>
        <end position="148"/>
    </location>
</feature>
<dbReference type="Pfam" id="PF13474">
    <property type="entry name" value="SnoaL_3"/>
    <property type="match status" value="1"/>
</dbReference>
<dbReference type="EMBL" id="CP018155">
    <property type="protein sequence ID" value="APG66136.1"/>
    <property type="molecule type" value="Genomic_DNA"/>
</dbReference>
<dbReference type="SUPFAM" id="SSF54427">
    <property type="entry name" value="NTF2-like"/>
    <property type="match status" value="1"/>
</dbReference>
<dbReference type="PROSITE" id="PS51257">
    <property type="entry name" value="PROKAR_LIPOPROTEIN"/>
    <property type="match status" value="1"/>
</dbReference>
<dbReference type="Gene3D" id="3.10.450.50">
    <property type="match status" value="1"/>
</dbReference>
<dbReference type="InterPro" id="IPR032710">
    <property type="entry name" value="NTF2-like_dom_sf"/>
</dbReference>
<sequence>MKKMFLTILFLSLMSACKKEQTTDNSEYTKLTKQQINNTVNNWHKAASEANFENYFNIMDNISVFIGTDASENWSKSEFSKFSKPYFDKGKAWSFQTLERNIYVNENKDFAWFDELLNTWMGVSRGSGVLEKKGNNWKLKHYVLSVTVPNDNINQVININKVKDSLFLTTKFKDSIKK</sequence>
<dbReference type="Proteomes" id="UP000181898">
    <property type="component" value="Chromosome"/>
</dbReference>
<protein>
    <recommendedName>
        <fullName evidence="1">SnoaL-like domain-containing protein</fullName>
    </recommendedName>
</protein>